<proteinExistence type="predicted"/>
<dbReference type="OrthoDB" id="4172108at2759"/>
<keyword evidence="2" id="KW-1185">Reference proteome</keyword>
<protein>
    <submittedName>
        <fullName evidence="1">Uncharacterized protein</fullName>
    </submittedName>
</protein>
<dbReference type="GeneID" id="8504134"/>
<evidence type="ECO:0000313" key="2">
    <source>
        <dbReference type="Proteomes" id="UP000002038"/>
    </source>
</evidence>
<gene>
    <name evidence="1" type="ORF">BDBG_05117</name>
</gene>
<dbReference type="AlphaFoldDB" id="A0A179UN98"/>
<name>A0A179UN98_BLAGS</name>
<dbReference type="VEuPathDB" id="FungiDB:BDBG_05117"/>
<dbReference type="Proteomes" id="UP000002038">
    <property type="component" value="Unassembled WGS sequence"/>
</dbReference>
<organism evidence="1 2">
    <name type="scientific">Blastomyces gilchristii (strain SLH14081)</name>
    <name type="common">Blastomyces dermatitidis</name>
    <dbReference type="NCBI Taxonomy" id="559298"/>
    <lineage>
        <taxon>Eukaryota</taxon>
        <taxon>Fungi</taxon>
        <taxon>Dikarya</taxon>
        <taxon>Ascomycota</taxon>
        <taxon>Pezizomycotina</taxon>
        <taxon>Eurotiomycetes</taxon>
        <taxon>Eurotiomycetidae</taxon>
        <taxon>Onygenales</taxon>
        <taxon>Ajellomycetaceae</taxon>
        <taxon>Blastomyces</taxon>
    </lineage>
</organism>
<dbReference type="EMBL" id="GG657457">
    <property type="protein sequence ID" value="OAT09313.1"/>
    <property type="molecule type" value="Genomic_DNA"/>
</dbReference>
<dbReference type="RefSeq" id="XP_031578756.1">
    <property type="nucleotide sequence ID" value="XM_031721995.1"/>
</dbReference>
<reference evidence="2" key="1">
    <citation type="journal article" date="2015" name="PLoS Genet.">
        <title>The dynamic genome and transcriptome of the human fungal pathogen Blastomyces and close relative Emmonsia.</title>
        <authorList>
            <person name="Munoz J.F."/>
            <person name="Gauthier G.M."/>
            <person name="Desjardins C.A."/>
            <person name="Gallo J.E."/>
            <person name="Holder J."/>
            <person name="Sullivan T.D."/>
            <person name="Marty A.J."/>
            <person name="Carmen J.C."/>
            <person name="Chen Z."/>
            <person name="Ding L."/>
            <person name="Gujja S."/>
            <person name="Magrini V."/>
            <person name="Misas E."/>
            <person name="Mitreva M."/>
            <person name="Priest M."/>
            <person name="Saif S."/>
            <person name="Whiston E.A."/>
            <person name="Young S."/>
            <person name="Zeng Q."/>
            <person name="Goldman W.E."/>
            <person name="Mardis E.R."/>
            <person name="Taylor J.W."/>
            <person name="McEwen J.G."/>
            <person name="Clay O.K."/>
            <person name="Klein B.S."/>
            <person name="Cuomo C.A."/>
        </authorList>
    </citation>
    <scope>NUCLEOTIDE SEQUENCE [LARGE SCALE GENOMIC DNA]</scope>
    <source>
        <strain evidence="2">SLH14081</strain>
    </source>
</reference>
<accession>A0A179UN98</accession>
<sequence>MEKMLAELRAEPTSTSINVPTHLDRDVSFSFPIDAGVTYATDRYQAILAAMERQMEFAMLERNRADTGEGEEWETICGQPDLFHRRVLNAIEPKANASAQHGNGSWPSHHEFNKALLSQNAIETPLKRAST</sequence>
<dbReference type="KEGG" id="bgh:BDBG_05117"/>
<evidence type="ECO:0000313" key="1">
    <source>
        <dbReference type="EMBL" id="OAT09313.1"/>
    </source>
</evidence>